<reference evidence="2" key="1">
    <citation type="submission" date="2023-10" db="EMBL/GenBank/DDBJ databases">
        <title>Screening of Alkalihalophilus pseudofirmusBZ-TG-HK211 and Its Alleviation of Salt Stress on Rapeseed Growth.</title>
        <authorList>
            <person name="Zhao B."/>
            <person name="Guo T."/>
        </authorList>
    </citation>
    <scope>NUCLEOTIDE SEQUENCE</scope>
    <source>
        <strain evidence="2">BZ-TG-HK211</strain>
    </source>
</reference>
<comment type="caution">
    <text evidence="2">The sequence shown here is derived from an EMBL/GenBank/DDBJ whole genome shotgun (WGS) entry which is preliminary data.</text>
</comment>
<proteinExistence type="predicted"/>
<feature type="non-terminal residue" evidence="2">
    <location>
        <position position="97"/>
    </location>
</feature>
<gene>
    <name evidence="2" type="ORF">RYX45_21460</name>
</gene>
<keyword evidence="1" id="KW-1133">Transmembrane helix</keyword>
<accession>A0AAJ2NST4</accession>
<dbReference type="AlphaFoldDB" id="A0AAJ2NST4"/>
<evidence type="ECO:0000256" key="1">
    <source>
        <dbReference type="SAM" id="Phobius"/>
    </source>
</evidence>
<feature type="transmembrane region" description="Helical" evidence="1">
    <location>
        <begin position="49"/>
        <end position="70"/>
    </location>
</feature>
<keyword evidence="1" id="KW-0472">Membrane</keyword>
<keyword evidence="1" id="KW-0812">Transmembrane</keyword>
<name>A0AAJ2NST4_ALKPS</name>
<evidence type="ECO:0000313" key="3">
    <source>
        <dbReference type="Proteomes" id="UP001285636"/>
    </source>
</evidence>
<feature type="transmembrane region" description="Helical" evidence="1">
    <location>
        <begin position="76"/>
        <end position="96"/>
    </location>
</feature>
<feature type="non-terminal residue" evidence="2">
    <location>
        <position position="1"/>
    </location>
</feature>
<evidence type="ECO:0000313" key="2">
    <source>
        <dbReference type="EMBL" id="MDV2887739.1"/>
    </source>
</evidence>
<protein>
    <submittedName>
        <fullName evidence="2">Uncharacterized protein</fullName>
    </submittedName>
</protein>
<sequence length="97" mass="10563">HSLFLEKALMDIQEQGISKEQLFAVPVDKSKDKSSISVDTMHHSDGKSFIDIPSLLAAFFCALGTIYGFVLYWGPVIWGLIGFAGGFILGCIIKILG</sequence>
<dbReference type="Proteomes" id="UP001285636">
    <property type="component" value="Unassembled WGS sequence"/>
</dbReference>
<dbReference type="EMBL" id="JAWJAY010000409">
    <property type="protein sequence ID" value="MDV2887739.1"/>
    <property type="molecule type" value="Genomic_DNA"/>
</dbReference>
<organism evidence="2 3">
    <name type="scientific">Alkalihalophilus pseudofirmus</name>
    <name type="common">Bacillus pseudofirmus</name>
    <dbReference type="NCBI Taxonomy" id="79885"/>
    <lineage>
        <taxon>Bacteria</taxon>
        <taxon>Bacillati</taxon>
        <taxon>Bacillota</taxon>
        <taxon>Bacilli</taxon>
        <taxon>Bacillales</taxon>
        <taxon>Bacillaceae</taxon>
        <taxon>Alkalihalophilus</taxon>
    </lineage>
</organism>